<dbReference type="PANTHER" id="PTHR47816">
    <property type="entry name" value="RIBOSOMAL RNA SMALL SUBUNIT METHYLTRANSFERASE C"/>
    <property type="match status" value="1"/>
</dbReference>
<evidence type="ECO:0000313" key="6">
    <source>
        <dbReference type="Proteomes" id="UP000282433"/>
    </source>
</evidence>
<dbReference type="InterPro" id="IPR029063">
    <property type="entry name" value="SAM-dependent_MTases_sf"/>
</dbReference>
<dbReference type="InterPro" id="IPR046977">
    <property type="entry name" value="RsmC/RlmG"/>
</dbReference>
<dbReference type="InterPro" id="IPR007848">
    <property type="entry name" value="Small_mtfrase_dom"/>
</dbReference>
<protein>
    <submittedName>
        <fullName evidence="5">Ribosomal RNA small subunit methyltransferase C</fullName>
        <ecNumber evidence="5">2.1.1.172</ecNumber>
    </submittedName>
</protein>
<keyword evidence="2 5" id="KW-0808">Transferase</keyword>
<dbReference type="GO" id="GO:0052914">
    <property type="term" value="F:16S rRNA (guanine(1207)-N(2))-methyltransferase activity"/>
    <property type="evidence" value="ECO:0007669"/>
    <property type="project" value="UniProtKB-EC"/>
</dbReference>
<gene>
    <name evidence="5" type="primary">rsmC_2</name>
    <name evidence="5" type="ORF">NCTC13635_04896</name>
</gene>
<keyword evidence="1 5" id="KW-0489">Methyltransferase</keyword>
<dbReference type="PANTHER" id="PTHR47816:SF4">
    <property type="entry name" value="RIBOSOMAL RNA SMALL SUBUNIT METHYLTRANSFERASE C"/>
    <property type="match status" value="1"/>
</dbReference>
<evidence type="ECO:0000256" key="2">
    <source>
        <dbReference type="ARBA" id="ARBA00022679"/>
    </source>
</evidence>
<sequence length="62" mass="6298">MPGVFSRDGLDVGSQLLLSTLEPHTKGKVLDVGCGAGVLAAALASHSPKSAPHPVRRQRPGG</sequence>
<accession>A0A3S4H2X8</accession>
<keyword evidence="3" id="KW-0949">S-adenosyl-L-methionine</keyword>
<feature type="domain" description="Methyltransferase small" evidence="4">
    <location>
        <begin position="2"/>
        <end position="50"/>
    </location>
</feature>
<dbReference type="Pfam" id="PF05175">
    <property type="entry name" value="MTS"/>
    <property type="match status" value="1"/>
</dbReference>
<dbReference type="EMBL" id="LR134162">
    <property type="protein sequence ID" value="VEB05008.1"/>
    <property type="molecule type" value="Genomic_DNA"/>
</dbReference>
<evidence type="ECO:0000313" key="5">
    <source>
        <dbReference type="EMBL" id="VEB05008.1"/>
    </source>
</evidence>
<evidence type="ECO:0000259" key="4">
    <source>
        <dbReference type="Pfam" id="PF05175"/>
    </source>
</evidence>
<dbReference type="EC" id="2.1.1.172" evidence="5"/>
<dbReference type="Gene3D" id="3.40.50.150">
    <property type="entry name" value="Vaccinia Virus protein VP39"/>
    <property type="match status" value="1"/>
</dbReference>
<reference evidence="5 6" key="1">
    <citation type="submission" date="2018-12" db="EMBL/GenBank/DDBJ databases">
        <authorList>
            <consortium name="Pathogen Informatics"/>
        </authorList>
    </citation>
    <scope>NUCLEOTIDE SEQUENCE [LARGE SCALE GENOMIC DNA]</scope>
    <source>
        <strain evidence="5 6">NCTC13635</strain>
    </source>
</reference>
<dbReference type="AlphaFoldDB" id="A0A3S4H2X8"/>
<name>A0A3S4H2X8_KLEPN</name>
<evidence type="ECO:0000256" key="1">
    <source>
        <dbReference type="ARBA" id="ARBA00022603"/>
    </source>
</evidence>
<dbReference type="SUPFAM" id="SSF53335">
    <property type="entry name" value="S-adenosyl-L-methionine-dependent methyltransferases"/>
    <property type="match status" value="1"/>
</dbReference>
<organism evidence="5 6">
    <name type="scientific">Klebsiella pneumoniae</name>
    <dbReference type="NCBI Taxonomy" id="573"/>
    <lineage>
        <taxon>Bacteria</taxon>
        <taxon>Pseudomonadati</taxon>
        <taxon>Pseudomonadota</taxon>
        <taxon>Gammaproteobacteria</taxon>
        <taxon>Enterobacterales</taxon>
        <taxon>Enterobacteriaceae</taxon>
        <taxon>Klebsiella/Raoultella group</taxon>
        <taxon>Klebsiella</taxon>
        <taxon>Klebsiella pneumoniae complex</taxon>
    </lineage>
</organism>
<proteinExistence type="predicted"/>
<evidence type="ECO:0000256" key="3">
    <source>
        <dbReference type="ARBA" id="ARBA00022691"/>
    </source>
</evidence>
<dbReference type="Proteomes" id="UP000282433">
    <property type="component" value="Chromosome"/>
</dbReference>